<dbReference type="OrthoDB" id="3431704at2759"/>
<keyword evidence="1" id="KW-0805">Transcription regulation</keyword>
<dbReference type="PANTHER" id="PTHR31069:SF28">
    <property type="entry name" value="ZN(II)2CYS6 TRANSCRIPTION FACTOR (EUROFUNG)"/>
    <property type="match status" value="1"/>
</dbReference>
<dbReference type="PROSITE" id="PS50048">
    <property type="entry name" value="ZN2_CY6_FUNGAL_2"/>
    <property type="match status" value="1"/>
</dbReference>
<gene>
    <name evidence="7" type="ORF">XA68_10133</name>
</gene>
<evidence type="ECO:0000256" key="2">
    <source>
        <dbReference type="ARBA" id="ARBA00023125"/>
    </source>
</evidence>
<dbReference type="Proteomes" id="UP000037136">
    <property type="component" value="Unassembled WGS sequence"/>
</dbReference>
<dbReference type="SUPFAM" id="SSF57701">
    <property type="entry name" value="Zn2/Cys6 DNA-binding domain"/>
    <property type="match status" value="1"/>
</dbReference>
<name>A0A2A9P0A2_OPHUN</name>
<proteinExistence type="predicted"/>
<sequence>MTVPLVQPSVPVKDATTVRKRRRRAPAGGAPDDCFTCSKRNIKCDRRRPYCSQCLEIGNDCSGYKTQLTWGVGVASRGKLRGLSLPIAKAPPVSREPKKSTARRSRANSAVPAQWMEREETQCGPIDIPSVSHVAGLASYPAPAGYDYLSMSQPECLSWGPVHYSPEMMHSPAKFSLPLMTDSLSSSADSVSDVDYLSPLSQSYSREEMPFGGGGGGNPSVMYDNNYSQNSPAPHSPPPALMLDYSRAPTSCPGLIYANSEPSSSLQSHHLTQLDAHLGHRLMRECGGFEDHHMVPCPGFRF</sequence>
<evidence type="ECO:0000313" key="8">
    <source>
        <dbReference type="Proteomes" id="UP000037136"/>
    </source>
</evidence>
<evidence type="ECO:0000259" key="6">
    <source>
        <dbReference type="PROSITE" id="PS50048"/>
    </source>
</evidence>
<dbReference type="FunFam" id="4.10.240.10:FF:000010">
    <property type="entry name" value="Fungal transcriptional regulatory protein"/>
    <property type="match status" value="1"/>
</dbReference>
<feature type="region of interest" description="Disordered" evidence="5">
    <location>
        <begin position="90"/>
        <end position="112"/>
    </location>
</feature>
<dbReference type="InterPro" id="IPR036864">
    <property type="entry name" value="Zn2-C6_fun-type_DNA-bd_sf"/>
</dbReference>
<reference evidence="7 8" key="2">
    <citation type="journal article" date="2017" name="Sci. Rep.">
        <title>Ant-infecting Ophiocordyceps genomes reveal a high diversity of potential behavioral manipulation genes and a possible major role for enterotoxins.</title>
        <authorList>
            <person name="de Bekker C."/>
            <person name="Ohm R.A."/>
            <person name="Evans H.C."/>
            <person name="Brachmann A."/>
            <person name="Hughes D.P."/>
        </authorList>
    </citation>
    <scope>NUCLEOTIDE SEQUENCE [LARGE SCALE GENOMIC DNA]</scope>
    <source>
        <strain evidence="7 8">SC16a</strain>
    </source>
</reference>
<keyword evidence="2" id="KW-0238">DNA-binding</keyword>
<comment type="caution">
    <text evidence="7">The sequence shown here is derived from an EMBL/GenBank/DDBJ whole genome shotgun (WGS) entry which is preliminary data.</text>
</comment>
<evidence type="ECO:0000256" key="5">
    <source>
        <dbReference type="SAM" id="MobiDB-lite"/>
    </source>
</evidence>
<organism evidence="7 8">
    <name type="scientific">Ophiocordyceps unilateralis</name>
    <name type="common">Zombie-ant fungus</name>
    <name type="synonym">Torrubia unilateralis</name>
    <dbReference type="NCBI Taxonomy" id="268505"/>
    <lineage>
        <taxon>Eukaryota</taxon>
        <taxon>Fungi</taxon>
        <taxon>Dikarya</taxon>
        <taxon>Ascomycota</taxon>
        <taxon>Pezizomycotina</taxon>
        <taxon>Sordariomycetes</taxon>
        <taxon>Hypocreomycetidae</taxon>
        <taxon>Hypocreales</taxon>
        <taxon>Ophiocordycipitaceae</taxon>
        <taxon>Ophiocordyceps</taxon>
    </lineage>
</organism>
<dbReference type="Pfam" id="PF00172">
    <property type="entry name" value="Zn_clus"/>
    <property type="match status" value="1"/>
</dbReference>
<dbReference type="PANTHER" id="PTHR31069">
    <property type="entry name" value="OLEATE-ACTIVATED TRANSCRIPTION FACTOR 1-RELATED"/>
    <property type="match status" value="1"/>
</dbReference>
<dbReference type="InterPro" id="IPR050675">
    <property type="entry name" value="OAF3"/>
</dbReference>
<protein>
    <recommendedName>
        <fullName evidence="6">Zn(2)-C6 fungal-type domain-containing protein</fullName>
    </recommendedName>
</protein>
<dbReference type="Gene3D" id="4.10.240.10">
    <property type="entry name" value="Zn(2)-C6 fungal-type DNA-binding domain"/>
    <property type="match status" value="1"/>
</dbReference>
<evidence type="ECO:0000256" key="4">
    <source>
        <dbReference type="ARBA" id="ARBA00023242"/>
    </source>
</evidence>
<keyword evidence="3" id="KW-0804">Transcription</keyword>
<dbReference type="GO" id="GO:0003677">
    <property type="term" value="F:DNA binding"/>
    <property type="evidence" value="ECO:0007669"/>
    <property type="project" value="UniProtKB-KW"/>
</dbReference>
<feature type="domain" description="Zn(2)-C6 fungal-type" evidence="6">
    <location>
        <begin position="33"/>
        <end position="62"/>
    </location>
</feature>
<keyword evidence="8" id="KW-1185">Reference proteome</keyword>
<dbReference type="CDD" id="cd00067">
    <property type="entry name" value="GAL4"/>
    <property type="match status" value="1"/>
</dbReference>
<dbReference type="GO" id="GO:0008270">
    <property type="term" value="F:zinc ion binding"/>
    <property type="evidence" value="ECO:0007669"/>
    <property type="project" value="InterPro"/>
</dbReference>
<dbReference type="GO" id="GO:0000981">
    <property type="term" value="F:DNA-binding transcription factor activity, RNA polymerase II-specific"/>
    <property type="evidence" value="ECO:0007669"/>
    <property type="project" value="InterPro"/>
</dbReference>
<dbReference type="EMBL" id="LAZP02001007">
    <property type="protein sequence ID" value="PFH55309.1"/>
    <property type="molecule type" value="Genomic_DNA"/>
</dbReference>
<feature type="region of interest" description="Disordered" evidence="5">
    <location>
        <begin position="1"/>
        <end position="30"/>
    </location>
</feature>
<reference evidence="7 8" key="1">
    <citation type="journal article" date="2015" name="BMC Genomics">
        <title>Gene expression during zombie ant biting behavior reflects the complexity underlying fungal parasitic behavioral manipulation.</title>
        <authorList>
            <person name="de Bekker C."/>
            <person name="Ohm R.A."/>
            <person name="Loreto R.G."/>
            <person name="Sebastian A."/>
            <person name="Albert I."/>
            <person name="Merrow M."/>
            <person name="Brachmann A."/>
            <person name="Hughes D.P."/>
        </authorList>
    </citation>
    <scope>NUCLEOTIDE SEQUENCE [LARGE SCALE GENOMIC DNA]</scope>
    <source>
        <strain evidence="7 8">SC16a</strain>
    </source>
</reference>
<accession>A0A2A9P0A2</accession>
<dbReference type="AlphaFoldDB" id="A0A2A9P0A2"/>
<evidence type="ECO:0000256" key="3">
    <source>
        <dbReference type="ARBA" id="ARBA00023163"/>
    </source>
</evidence>
<keyword evidence="4" id="KW-0539">Nucleus</keyword>
<evidence type="ECO:0000256" key="1">
    <source>
        <dbReference type="ARBA" id="ARBA00023015"/>
    </source>
</evidence>
<evidence type="ECO:0000313" key="7">
    <source>
        <dbReference type="EMBL" id="PFH55309.1"/>
    </source>
</evidence>
<dbReference type="InterPro" id="IPR001138">
    <property type="entry name" value="Zn2Cys6_DnaBD"/>
</dbReference>